<protein>
    <submittedName>
        <fullName evidence="2">CAZy families CBM32 protein</fullName>
    </submittedName>
</protein>
<sequence>MTVSAPATVLVVGRSETLAVKVLPSRATDKSVVWKSSNTKVATVNRSGRVKALAAGKVTVTATAEDRGTVSGKVSITVVRSGFPRTGTVRITGTARYGSVLASSWSGASRSVSVHSRQWLRNGKPISGAVHATYKLTSRDVGAQIRVRLVLRSTHYANATI</sequence>
<dbReference type="Pfam" id="PF02368">
    <property type="entry name" value="Big_2"/>
    <property type="match status" value="1"/>
</dbReference>
<feature type="domain" description="BIG2" evidence="1">
    <location>
        <begin position="1"/>
        <end position="74"/>
    </location>
</feature>
<name>A0A060BMB0_9FIRM</name>
<dbReference type="EMBL" id="KF116777">
    <property type="protein sequence ID" value="AIA84024.1"/>
    <property type="molecule type" value="Genomic_DNA"/>
</dbReference>
<dbReference type="SMART" id="SM00635">
    <property type="entry name" value="BID_2"/>
    <property type="match status" value="1"/>
</dbReference>
<reference evidence="2" key="1">
    <citation type="journal article" date="2013" name="Environ. Microbiol.">
        <title>Seasonally variable intestinal metagenomes of the red palm weevil (Rhynchophorus ferrugineus).</title>
        <authorList>
            <person name="Jia S."/>
            <person name="Zhang X."/>
            <person name="Zhang G."/>
            <person name="Yin A."/>
            <person name="Zhang S."/>
            <person name="Li F."/>
            <person name="Wang L."/>
            <person name="Zhao D."/>
            <person name="Yun Q."/>
            <person name="Tala"/>
            <person name="Wang J."/>
            <person name="Sun G."/>
            <person name="Baabdullah M."/>
            <person name="Yu X."/>
            <person name="Hu S."/>
            <person name="Al-Mssallem I.S."/>
            <person name="Yu J."/>
        </authorList>
    </citation>
    <scope>NUCLEOTIDE SEQUENCE</scope>
</reference>
<dbReference type="InterPro" id="IPR003343">
    <property type="entry name" value="Big_2"/>
</dbReference>
<evidence type="ECO:0000313" key="2">
    <source>
        <dbReference type="EMBL" id="AIA84024.1"/>
    </source>
</evidence>
<feature type="non-terminal residue" evidence="2">
    <location>
        <position position="161"/>
    </location>
</feature>
<proteinExistence type="predicted"/>
<dbReference type="InterPro" id="IPR008964">
    <property type="entry name" value="Invasin/intimin_cell_adhesion"/>
</dbReference>
<accession>A0A060BMB0</accession>
<evidence type="ECO:0000259" key="1">
    <source>
        <dbReference type="SMART" id="SM00635"/>
    </source>
</evidence>
<organism evidence="2">
    <name type="scientific">uncultured Heliobacterium sp</name>
    <dbReference type="NCBI Taxonomy" id="167970"/>
    <lineage>
        <taxon>Bacteria</taxon>
        <taxon>Bacillati</taxon>
        <taxon>Bacillota</taxon>
        <taxon>Clostridia</taxon>
        <taxon>Eubacteriales</taxon>
        <taxon>Heliobacteriaceae</taxon>
        <taxon>Heliobacterium</taxon>
        <taxon>environmental samples</taxon>
    </lineage>
</organism>
<dbReference type="SUPFAM" id="SSF49373">
    <property type="entry name" value="Invasin/intimin cell-adhesion fragments"/>
    <property type="match status" value="1"/>
</dbReference>
<dbReference type="Gene3D" id="2.60.40.2700">
    <property type="match status" value="1"/>
</dbReference>
<dbReference type="Gene3D" id="2.60.40.1080">
    <property type="match status" value="1"/>
</dbReference>
<dbReference type="AlphaFoldDB" id="A0A060BMB0"/>